<evidence type="ECO:0000313" key="3">
    <source>
        <dbReference type="EMBL" id="TCO13996.1"/>
    </source>
</evidence>
<organism evidence="3 4">
    <name type="scientific">Kribbella orskensis</name>
    <dbReference type="NCBI Taxonomy" id="2512216"/>
    <lineage>
        <taxon>Bacteria</taxon>
        <taxon>Bacillati</taxon>
        <taxon>Actinomycetota</taxon>
        <taxon>Actinomycetes</taxon>
        <taxon>Propionibacteriales</taxon>
        <taxon>Kribbellaceae</taxon>
        <taxon>Kribbella</taxon>
    </lineage>
</organism>
<name>A0ABY2BDQ9_9ACTN</name>
<evidence type="ECO:0000256" key="2">
    <source>
        <dbReference type="SAM" id="SignalP"/>
    </source>
</evidence>
<reference evidence="3 4" key="1">
    <citation type="journal article" date="2015" name="Stand. Genomic Sci.">
        <title>Genomic Encyclopedia of Bacterial and Archaeal Type Strains, Phase III: the genomes of soil and plant-associated and newly described type strains.</title>
        <authorList>
            <person name="Whitman W.B."/>
            <person name="Woyke T."/>
            <person name="Klenk H.P."/>
            <person name="Zhou Y."/>
            <person name="Lilburn T.G."/>
            <person name="Beck B.J."/>
            <person name="De Vos P."/>
            <person name="Vandamme P."/>
            <person name="Eisen J.A."/>
            <person name="Garrity G."/>
            <person name="Hugenholtz P."/>
            <person name="Kyrpides N.C."/>
        </authorList>
    </citation>
    <scope>NUCLEOTIDE SEQUENCE [LARGE SCALE GENOMIC DNA]</scope>
    <source>
        <strain evidence="3 4">VKM Ac-2538</strain>
    </source>
</reference>
<evidence type="ECO:0000313" key="4">
    <source>
        <dbReference type="Proteomes" id="UP000295818"/>
    </source>
</evidence>
<dbReference type="Proteomes" id="UP000295818">
    <property type="component" value="Unassembled WGS sequence"/>
</dbReference>
<protein>
    <submittedName>
        <fullName evidence="3">TolB protein</fullName>
    </submittedName>
</protein>
<evidence type="ECO:0000256" key="1">
    <source>
        <dbReference type="ARBA" id="ARBA00009820"/>
    </source>
</evidence>
<accession>A0ABY2BDQ9</accession>
<gene>
    <name evidence="3" type="ORF">EV644_12176</name>
</gene>
<dbReference type="Gene3D" id="2.120.10.30">
    <property type="entry name" value="TolB, C-terminal domain"/>
    <property type="match status" value="2"/>
</dbReference>
<dbReference type="Pfam" id="PF07676">
    <property type="entry name" value="PD40"/>
    <property type="match status" value="2"/>
</dbReference>
<keyword evidence="4" id="KW-1185">Reference proteome</keyword>
<feature type="signal peptide" evidence="2">
    <location>
        <begin position="1"/>
        <end position="26"/>
    </location>
</feature>
<sequence>MRGSRKLFIAVVAVVLVVVPGTSAYAAAPAPGGRILYVDLESRLKSVLPTGQGGQDIGERLVYSPDYSPDGTRIAYLDGWSFRIMAADGTDDRWLVDAASGPAYPRWSPDGQWIIAESAGDIWSVSKDGYASGWTNLTGAHDSNDLVPTWEPKGHRFATSTYNDVRIYSADGAHTRKVIPMAGAYRLDWNPKENQLAVEALGDLWLVDVASGAIRRLTNTPDLQELSPVWSPDGRWLTYGRGPGVYNPDNPGLGVTPVIWMMDSTGGHRHSLGISGTPSSWRAAS</sequence>
<dbReference type="InterPro" id="IPR011042">
    <property type="entry name" value="6-blade_b-propeller_TolB-like"/>
</dbReference>
<dbReference type="PANTHER" id="PTHR36842">
    <property type="entry name" value="PROTEIN TOLB HOMOLOG"/>
    <property type="match status" value="1"/>
</dbReference>
<dbReference type="EMBL" id="SLWM01000021">
    <property type="protein sequence ID" value="TCO13996.1"/>
    <property type="molecule type" value="Genomic_DNA"/>
</dbReference>
<dbReference type="InterPro" id="IPR011659">
    <property type="entry name" value="WD40"/>
</dbReference>
<dbReference type="PANTHER" id="PTHR36842:SF1">
    <property type="entry name" value="PROTEIN TOLB"/>
    <property type="match status" value="1"/>
</dbReference>
<dbReference type="RefSeq" id="WP_132194476.1">
    <property type="nucleotide sequence ID" value="NZ_SLWM01000021.1"/>
</dbReference>
<comment type="caution">
    <text evidence="3">The sequence shown here is derived from an EMBL/GenBank/DDBJ whole genome shotgun (WGS) entry which is preliminary data.</text>
</comment>
<keyword evidence="2" id="KW-0732">Signal</keyword>
<comment type="similarity">
    <text evidence="1">Belongs to the TolB family.</text>
</comment>
<proteinExistence type="inferred from homology"/>
<feature type="chain" id="PRO_5047075148" evidence="2">
    <location>
        <begin position="27"/>
        <end position="285"/>
    </location>
</feature>
<dbReference type="SUPFAM" id="SSF82171">
    <property type="entry name" value="DPP6 N-terminal domain-like"/>
    <property type="match status" value="1"/>
</dbReference>